<proteinExistence type="predicted"/>
<name>A0A8H7EV31_AGABI</name>
<feature type="compositionally biased region" description="Basic and acidic residues" evidence="1">
    <location>
        <begin position="154"/>
        <end position="165"/>
    </location>
</feature>
<dbReference type="Proteomes" id="UP000629468">
    <property type="component" value="Unassembled WGS sequence"/>
</dbReference>
<dbReference type="EMBL" id="JABXXO010000016">
    <property type="protein sequence ID" value="KAF7759881.1"/>
    <property type="molecule type" value="Genomic_DNA"/>
</dbReference>
<gene>
    <name evidence="2" type="ORF">Agabi119p4_11576</name>
</gene>
<accession>A0A8H7EV31</accession>
<evidence type="ECO:0000256" key="1">
    <source>
        <dbReference type="SAM" id="MobiDB-lite"/>
    </source>
</evidence>
<feature type="region of interest" description="Disordered" evidence="1">
    <location>
        <begin position="99"/>
        <end position="208"/>
    </location>
</feature>
<protein>
    <submittedName>
        <fullName evidence="2">Uncharacterized protein</fullName>
    </submittedName>
</protein>
<organism evidence="2 3">
    <name type="scientific">Agaricus bisporus var. burnettii</name>
    <dbReference type="NCBI Taxonomy" id="192524"/>
    <lineage>
        <taxon>Eukaryota</taxon>
        <taxon>Fungi</taxon>
        <taxon>Dikarya</taxon>
        <taxon>Basidiomycota</taxon>
        <taxon>Agaricomycotina</taxon>
        <taxon>Agaricomycetes</taxon>
        <taxon>Agaricomycetidae</taxon>
        <taxon>Agaricales</taxon>
        <taxon>Agaricineae</taxon>
        <taxon>Agaricaceae</taxon>
        <taxon>Agaricus</taxon>
    </lineage>
</organism>
<evidence type="ECO:0000313" key="3">
    <source>
        <dbReference type="Proteomes" id="UP000629468"/>
    </source>
</evidence>
<sequence>MKLYCILRQNEHAPPPNKDQYTFHFYPFDTLPPFRSHLHPKFAIVELGRKYHELRGKNLAAASAALSSYPILSRVNRIYAAWLLSPKGTPLFEEWKNKRSTDGNKLEGPQSESSSGTGYDSWRNLGRQIEDEDRQSESTSNTGYDSWRNPFKRKWTDNSPDRDLQSESSSNTGPDSWRLGVKRRRTGNVVEQGCPTPAGKSSEDIPMANSSCETLSHRSLIEHERLQGKGRWTQENLSGWAADASNCGTP</sequence>
<evidence type="ECO:0000313" key="2">
    <source>
        <dbReference type="EMBL" id="KAF7759881.1"/>
    </source>
</evidence>
<comment type="caution">
    <text evidence="2">The sequence shown here is derived from an EMBL/GenBank/DDBJ whole genome shotgun (WGS) entry which is preliminary data.</text>
</comment>
<reference evidence="2 3" key="1">
    <citation type="journal article" name="Sci. Rep.">
        <title>Telomere-to-telomere assembled and centromere annotated genomes of the two main subspecies of the button mushroom Agaricus bisporus reveal especially polymorphic chromosome ends.</title>
        <authorList>
            <person name="Sonnenberg A.S.M."/>
            <person name="Sedaghat-Telgerd N."/>
            <person name="Lavrijssen B."/>
            <person name="Ohm R.A."/>
            <person name="Hendrickx P.M."/>
            <person name="Scholtmeijer K."/>
            <person name="Baars J.J.P."/>
            <person name="van Peer A."/>
        </authorList>
    </citation>
    <scope>NUCLEOTIDE SEQUENCE [LARGE SCALE GENOMIC DNA]</scope>
    <source>
        <strain evidence="2 3">H119_p4</strain>
    </source>
</reference>
<feature type="region of interest" description="Disordered" evidence="1">
    <location>
        <begin position="226"/>
        <end position="250"/>
    </location>
</feature>
<dbReference type="AlphaFoldDB" id="A0A8H7EV31"/>